<feature type="domain" description="AB hydrolase-1" evidence="1">
    <location>
        <begin position="21"/>
        <end position="125"/>
    </location>
</feature>
<protein>
    <submittedName>
        <fullName evidence="2">Alpha/beta fold hydrolase</fullName>
    </submittedName>
</protein>
<dbReference type="GO" id="GO:0016020">
    <property type="term" value="C:membrane"/>
    <property type="evidence" value="ECO:0007669"/>
    <property type="project" value="TreeGrafter"/>
</dbReference>
<gene>
    <name evidence="2" type="ORF">AB5L97_16685</name>
</gene>
<dbReference type="SUPFAM" id="SSF53474">
    <property type="entry name" value="alpha/beta-Hydrolases"/>
    <property type="match status" value="1"/>
</dbReference>
<dbReference type="Pfam" id="PF00561">
    <property type="entry name" value="Abhydrolase_1"/>
    <property type="match status" value="1"/>
</dbReference>
<dbReference type="InterPro" id="IPR050266">
    <property type="entry name" value="AB_hydrolase_sf"/>
</dbReference>
<dbReference type="PRINTS" id="PR00111">
    <property type="entry name" value="ABHYDROLASE"/>
</dbReference>
<dbReference type="EMBL" id="CP163302">
    <property type="protein sequence ID" value="XDP44885.1"/>
    <property type="molecule type" value="Genomic_DNA"/>
</dbReference>
<proteinExistence type="predicted"/>
<evidence type="ECO:0000259" key="1">
    <source>
        <dbReference type="Pfam" id="PF00561"/>
    </source>
</evidence>
<evidence type="ECO:0000313" key="2">
    <source>
        <dbReference type="EMBL" id="XDP44885.1"/>
    </source>
</evidence>
<dbReference type="InterPro" id="IPR029058">
    <property type="entry name" value="AB_hydrolase_fold"/>
</dbReference>
<dbReference type="GO" id="GO:0016787">
    <property type="term" value="F:hydrolase activity"/>
    <property type="evidence" value="ECO:0007669"/>
    <property type="project" value="UniProtKB-KW"/>
</dbReference>
<dbReference type="KEGG" id="spue:AB5L97_16685"/>
<accession>A0AB39L1S0</accession>
<dbReference type="Gene3D" id="3.40.50.1820">
    <property type="entry name" value="alpha/beta hydrolase"/>
    <property type="match status" value="1"/>
</dbReference>
<dbReference type="PANTHER" id="PTHR43798:SF33">
    <property type="entry name" value="HYDROLASE, PUTATIVE (AFU_ORTHOLOGUE AFUA_2G14860)-RELATED"/>
    <property type="match status" value="1"/>
</dbReference>
<organism evidence="2">
    <name type="scientific">Sinomonas puerhi</name>
    <dbReference type="NCBI Taxonomy" id="3238584"/>
    <lineage>
        <taxon>Bacteria</taxon>
        <taxon>Bacillati</taxon>
        <taxon>Actinomycetota</taxon>
        <taxon>Actinomycetes</taxon>
        <taxon>Micrococcales</taxon>
        <taxon>Micrococcaceae</taxon>
        <taxon>Sinomonas</taxon>
    </lineage>
</organism>
<dbReference type="PANTHER" id="PTHR43798">
    <property type="entry name" value="MONOACYLGLYCEROL LIPASE"/>
    <property type="match status" value="1"/>
</dbReference>
<keyword evidence="2" id="KW-0378">Hydrolase</keyword>
<dbReference type="RefSeq" id="WP_369045495.1">
    <property type="nucleotide sequence ID" value="NZ_CP163302.1"/>
</dbReference>
<dbReference type="InterPro" id="IPR000073">
    <property type="entry name" value="AB_hydrolase_1"/>
</dbReference>
<sequence>MYATKPDGTMLVYEEHGAGEPAMVFVHSLGVPNHYRHQIDHFAPRHRIIAPTLAGFGASTAPVQRDLTFAQWAEDLAWLCEQLDLRAAVIVGHSMSGAIALELAATHPGLVGAVVLLDPVPVAPLPAFRQGIGGLAQALGGPNYRDALRDFAEARMFRETDDSALRSQLVEDMCAVPQHVLVGVFAGLLAWDGEEVAGHVKAPILQIVQGGGMPVDVARIQAVLPDLEFGQTVGAGHWAHLIVPDQVNSMIERFLAVHL</sequence>
<reference evidence="2" key="1">
    <citation type="submission" date="2024-07" db="EMBL/GenBank/DDBJ databases">
        <authorList>
            <person name="fu j."/>
        </authorList>
    </citation>
    <scope>NUCLEOTIDE SEQUENCE</scope>
    <source>
        <strain evidence="2">P10A9</strain>
    </source>
</reference>
<name>A0AB39L1S0_9MICC</name>
<dbReference type="AlphaFoldDB" id="A0AB39L1S0"/>